<keyword evidence="3" id="KW-0998">Cell outer membrane</keyword>
<dbReference type="eggNOG" id="COG2885">
    <property type="taxonomic scope" value="Bacteria"/>
</dbReference>
<evidence type="ECO:0000313" key="9">
    <source>
        <dbReference type="Proteomes" id="UP000050867"/>
    </source>
</evidence>
<feature type="chain" id="PRO_5006670519" description="OmpA-like domain-containing protein" evidence="6">
    <location>
        <begin position="29"/>
        <end position="201"/>
    </location>
</feature>
<dbReference type="STRING" id="76728.AQ490_09640"/>
<dbReference type="RefSeq" id="WP_018381860.1">
    <property type="nucleotide sequence ID" value="NZ_LLZU01000038.1"/>
</dbReference>
<dbReference type="Proteomes" id="UP000050867">
    <property type="component" value="Unassembled WGS sequence"/>
</dbReference>
<evidence type="ECO:0000313" key="8">
    <source>
        <dbReference type="EMBL" id="KRV47010.1"/>
    </source>
</evidence>
<dbReference type="EMBL" id="LLZU01000038">
    <property type="protein sequence ID" value="KRV47010.1"/>
    <property type="molecule type" value="Genomic_DNA"/>
</dbReference>
<evidence type="ECO:0000256" key="4">
    <source>
        <dbReference type="PROSITE-ProRule" id="PRU00473"/>
    </source>
</evidence>
<dbReference type="PROSITE" id="PS51123">
    <property type="entry name" value="OMPA_2"/>
    <property type="match status" value="1"/>
</dbReference>
<comment type="subcellular location">
    <subcellularLocation>
        <location evidence="1">Cell outer membrane</location>
    </subcellularLocation>
</comment>
<gene>
    <name evidence="8" type="ORF">AQ490_09640</name>
</gene>
<name>A0A0T6LMC7_WENVI</name>
<protein>
    <recommendedName>
        <fullName evidence="7">OmpA-like domain-containing protein</fullName>
    </recommendedName>
</protein>
<dbReference type="InterPro" id="IPR006664">
    <property type="entry name" value="OMP_bac"/>
</dbReference>
<dbReference type="AlphaFoldDB" id="A0A0T6LMC7"/>
<dbReference type="CDD" id="cd07185">
    <property type="entry name" value="OmpA_C-like"/>
    <property type="match status" value="1"/>
</dbReference>
<dbReference type="OrthoDB" id="9782229at2"/>
<dbReference type="PANTHER" id="PTHR30329">
    <property type="entry name" value="STATOR ELEMENT OF FLAGELLAR MOTOR COMPLEX"/>
    <property type="match status" value="1"/>
</dbReference>
<keyword evidence="2 4" id="KW-0472">Membrane</keyword>
<dbReference type="Gene3D" id="3.30.1330.60">
    <property type="entry name" value="OmpA-like domain"/>
    <property type="match status" value="1"/>
</dbReference>
<evidence type="ECO:0000256" key="2">
    <source>
        <dbReference type="ARBA" id="ARBA00023136"/>
    </source>
</evidence>
<dbReference type="SUPFAM" id="SSF103088">
    <property type="entry name" value="OmpA-like"/>
    <property type="match status" value="1"/>
</dbReference>
<evidence type="ECO:0000256" key="3">
    <source>
        <dbReference type="ARBA" id="ARBA00023237"/>
    </source>
</evidence>
<dbReference type="PRINTS" id="PR01023">
    <property type="entry name" value="NAFLGMOTY"/>
</dbReference>
<feature type="region of interest" description="Disordered" evidence="5">
    <location>
        <begin position="171"/>
        <end position="201"/>
    </location>
</feature>
<proteinExistence type="predicted"/>
<reference evidence="8 9" key="1">
    <citation type="submission" date="2015-10" db="EMBL/GenBank/DDBJ databases">
        <title>Draft genome sequence of pyrrolomycin-producing Streptomyces vitaminophilus.</title>
        <authorList>
            <person name="Graham D.E."/>
            <person name="Mahan K.M."/>
            <person name="Klingeman D.M."/>
            <person name="Hettich R.L."/>
            <person name="Parry R.J."/>
        </authorList>
    </citation>
    <scope>NUCLEOTIDE SEQUENCE [LARGE SCALE GENOMIC DNA]</scope>
    <source>
        <strain evidence="8 9">ATCC 31673</strain>
    </source>
</reference>
<dbReference type="PANTHER" id="PTHR30329:SF21">
    <property type="entry name" value="LIPOPROTEIN YIAD-RELATED"/>
    <property type="match status" value="1"/>
</dbReference>
<dbReference type="Pfam" id="PF00691">
    <property type="entry name" value="OmpA"/>
    <property type="match status" value="1"/>
</dbReference>
<dbReference type="InterPro" id="IPR050330">
    <property type="entry name" value="Bact_OuterMem_StrucFunc"/>
</dbReference>
<dbReference type="GO" id="GO:0009279">
    <property type="term" value="C:cell outer membrane"/>
    <property type="evidence" value="ECO:0007669"/>
    <property type="project" value="UniProtKB-SubCell"/>
</dbReference>
<keyword evidence="9" id="KW-1185">Reference proteome</keyword>
<organism evidence="8 9">
    <name type="scientific">Wenjunlia vitaminophila</name>
    <name type="common">Streptomyces vitaminophilus</name>
    <dbReference type="NCBI Taxonomy" id="76728"/>
    <lineage>
        <taxon>Bacteria</taxon>
        <taxon>Bacillati</taxon>
        <taxon>Actinomycetota</taxon>
        <taxon>Actinomycetes</taxon>
        <taxon>Kitasatosporales</taxon>
        <taxon>Streptomycetaceae</taxon>
        <taxon>Wenjunlia</taxon>
    </lineage>
</organism>
<feature type="signal peptide" evidence="6">
    <location>
        <begin position="1"/>
        <end position="28"/>
    </location>
</feature>
<dbReference type="PRINTS" id="PR01021">
    <property type="entry name" value="OMPADOMAIN"/>
</dbReference>
<evidence type="ECO:0000256" key="5">
    <source>
        <dbReference type="SAM" id="MobiDB-lite"/>
    </source>
</evidence>
<evidence type="ECO:0000256" key="1">
    <source>
        <dbReference type="ARBA" id="ARBA00004442"/>
    </source>
</evidence>
<evidence type="ECO:0000259" key="7">
    <source>
        <dbReference type="PROSITE" id="PS51123"/>
    </source>
</evidence>
<comment type="caution">
    <text evidence="8">The sequence shown here is derived from an EMBL/GenBank/DDBJ whole genome shotgun (WGS) entry which is preliminary data.</text>
</comment>
<evidence type="ECO:0000256" key="6">
    <source>
        <dbReference type="SAM" id="SignalP"/>
    </source>
</evidence>
<accession>A0A0T6LMC7</accession>
<keyword evidence="6" id="KW-0732">Signal</keyword>
<dbReference type="InterPro" id="IPR036737">
    <property type="entry name" value="OmpA-like_sf"/>
</dbReference>
<feature type="domain" description="OmpA-like" evidence="7">
    <location>
        <begin position="83"/>
        <end position="200"/>
    </location>
</feature>
<sequence length="201" mass="22011">MQLRPFRLAATAALATGLVFVGAPTGHAEGPDPTGTPSAPVEIDANDPQLLLAEGAELAEPKVLDIKTVVEDGKGEERREETNENVTFALQAEVLFGRDSAELSPTARGRIRTIADEIDDQETHYVRIFGFTDDLGSEGHGDVLSQKRAEAVHQVLKDLLSPEVNYDVRGFGEDYPISDNSTEEGRRKNRRVEITFPKLED</sequence>
<dbReference type="InterPro" id="IPR006665">
    <property type="entry name" value="OmpA-like"/>
</dbReference>